<dbReference type="PROSITE" id="PS00067">
    <property type="entry name" value="3HCDH"/>
    <property type="match status" value="1"/>
</dbReference>
<dbReference type="NCBIfam" id="NF004783">
    <property type="entry name" value="PRK06129.1"/>
    <property type="match status" value="1"/>
</dbReference>
<protein>
    <submittedName>
        <fullName evidence="6">Lambda-crystallin</fullName>
    </submittedName>
</protein>
<dbReference type="InterPro" id="IPR006180">
    <property type="entry name" value="3-OHacyl-CoA_DH_CS"/>
</dbReference>
<dbReference type="STRING" id="7574.A0A1S3IY43"/>
<organism evidence="5 6">
    <name type="scientific">Lingula anatina</name>
    <name type="common">Brachiopod</name>
    <name type="synonym">Lingula unguis</name>
    <dbReference type="NCBI Taxonomy" id="7574"/>
    <lineage>
        <taxon>Eukaryota</taxon>
        <taxon>Metazoa</taxon>
        <taxon>Spiralia</taxon>
        <taxon>Lophotrochozoa</taxon>
        <taxon>Brachiopoda</taxon>
        <taxon>Linguliformea</taxon>
        <taxon>Lingulata</taxon>
        <taxon>Lingulida</taxon>
        <taxon>Linguloidea</taxon>
        <taxon>Lingulidae</taxon>
        <taxon>Lingula</taxon>
    </lineage>
</organism>
<dbReference type="InterPro" id="IPR036291">
    <property type="entry name" value="NAD(P)-bd_dom_sf"/>
</dbReference>
<keyword evidence="5" id="KW-1185">Reference proteome</keyword>
<dbReference type="RefSeq" id="XP_013402906.1">
    <property type="nucleotide sequence ID" value="XM_013547452.1"/>
</dbReference>
<gene>
    <name evidence="6" type="primary">LOC106168383</name>
</gene>
<name>A0A1S3IY43_LINAN</name>
<dbReference type="PANTHER" id="PTHR48075:SF1">
    <property type="entry name" value="LAMBDA-CRYSTALLIN HOMOLOG"/>
    <property type="match status" value="1"/>
</dbReference>
<dbReference type="InterPro" id="IPR008927">
    <property type="entry name" value="6-PGluconate_DH-like_C_sf"/>
</dbReference>
<evidence type="ECO:0000259" key="4">
    <source>
        <dbReference type="Pfam" id="PF02737"/>
    </source>
</evidence>
<keyword evidence="2" id="KW-0560">Oxidoreductase</keyword>
<evidence type="ECO:0000259" key="3">
    <source>
        <dbReference type="Pfam" id="PF00725"/>
    </source>
</evidence>
<dbReference type="InterPro" id="IPR006176">
    <property type="entry name" value="3-OHacyl-CoA_DH_NAD-bd"/>
</dbReference>
<comment type="similarity">
    <text evidence="1">Belongs to the 3-hydroxyacyl-CoA dehydrogenase family.</text>
</comment>
<dbReference type="FunFam" id="3.40.50.720:FF:000356">
    <property type="entry name" value="Lambda-crystallin homolog"/>
    <property type="match status" value="1"/>
</dbReference>
<dbReference type="SUPFAM" id="SSF51735">
    <property type="entry name" value="NAD(P)-binding Rossmann-fold domains"/>
    <property type="match status" value="1"/>
</dbReference>
<dbReference type="GeneID" id="106168383"/>
<dbReference type="Gene3D" id="1.10.1040.10">
    <property type="entry name" value="N-(1-d-carboxylethyl)-l-norvaline Dehydrogenase, domain 2"/>
    <property type="match status" value="1"/>
</dbReference>
<dbReference type="PANTHER" id="PTHR48075">
    <property type="entry name" value="3-HYDROXYACYL-COA DEHYDROGENASE FAMILY PROTEIN"/>
    <property type="match status" value="1"/>
</dbReference>
<evidence type="ECO:0000313" key="6">
    <source>
        <dbReference type="RefSeq" id="XP_013402906.1"/>
    </source>
</evidence>
<dbReference type="Pfam" id="PF00725">
    <property type="entry name" value="3HCDH"/>
    <property type="match status" value="1"/>
</dbReference>
<dbReference type="FunCoup" id="A0A1S3IY43">
    <property type="interactions" value="257"/>
</dbReference>
<dbReference type="InterPro" id="IPR013328">
    <property type="entry name" value="6PGD_dom2"/>
</dbReference>
<sequence length="313" mass="34717">MRDKVAVVGSGLIGRQWAMLFASGGYSVSVFDIEPKQIADALEGIHVQLKKLEDGGMLRGTLSAEEQFSLITGSSSLIECVKDAVHVQECIPEVLELKRKIFKQLDDIVSDKTVLASSSSCIVPSLFSEDLKHKSQVLVAHPINPPFYVPLVELVPAPYTKPELVTQTKEVMTKLGQAPVVLKKEVDGFALNRVQYAILAECWRLIQDGVLSVEDIDTVMTCGLAPRYAFMGPMETIHLNAEGVVNYCERYGQGIYNVVQSFGPTPTIDPSSETAEKVQEALCKKIPLDKLQERRQWRDQRLMALAKLKKELD</sequence>
<proteinExistence type="inferred from homology"/>
<dbReference type="Proteomes" id="UP000085678">
    <property type="component" value="Unplaced"/>
</dbReference>
<dbReference type="AlphaFoldDB" id="A0A1S3IY43"/>
<dbReference type="Gene3D" id="3.40.50.720">
    <property type="entry name" value="NAD(P)-binding Rossmann-like Domain"/>
    <property type="match status" value="1"/>
</dbReference>
<dbReference type="Pfam" id="PF02737">
    <property type="entry name" value="3HCDH_N"/>
    <property type="match status" value="1"/>
</dbReference>
<dbReference type="OrthoDB" id="2021159at2759"/>
<dbReference type="InterPro" id="IPR006108">
    <property type="entry name" value="3HC_DH_C"/>
</dbReference>
<feature type="domain" description="3-hydroxyacyl-CoA dehydrogenase C-terminal" evidence="3">
    <location>
        <begin position="188"/>
        <end position="257"/>
    </location>
</feature>
<dbReference type="GO" id="GO:0070403">
    <property type="term" value="F:NAD+ binding"/>
    <property type="evidence" value="ECO:0007669"/>
    <property type="project" value="InterPro"/>
</dbReference>
<feature type="domain" description="3-hydroxyacyl-CoA dehydrogenase NAD binding" evidence="4">
    <location>
        <begin position="4"/>
        <end position="184"/>
    </location>
</feature>
<dbReference type="GO" id="GO:0006631">
    <property type="term" value="P:fatty acid metabolic process"/>
    <property type="evidence" value="ECO:0007669"/>
    <property type="project" value="InterPro"/>
</dbReference>
<reference evidence="6" key="1">
    <citation type="submission" date="2025-08" db="UniProtKB">
        <authorList>
            <consortium name="RefSeq"/>
        </authorList>
    </citation>
    <scope>IDENTIFICATION</scope>
    <source>
        <tissue evidence="6">Gonads</tissue>
    </source>
</reference>
<dbReference type="SUPFAM" id="SSF48179">
    <property type="entry name" value="6-phosphogluconate dehydrogenase C-terminal domain-like"/>
    <property type="match status" value="1"/>
</dbReference>
<dbReference type="InParanoid" id="A0A1S3IY43"/>
<dbReference type="GO" id="GO:0050104">
    <property type="term" value="F:L-gulonate 3-dehydrogenase activity"/>
    <property type="evidence" value="ECO:0007669"/>
    <property type="project" value="TreeGrafter"/>
</dbReference>
<evidence type="ECO:0000313" key="5">
    <source>
        <dbReference type="Proteomes" id="UP000085678"/>
    </source>
</evidence>
<accession>A0A1S3IY43</accession>
<evidence type="ECO:0000256" key="1">
    <source>
        <dbReference type="ARBA" id="ARBA00009463"/>
    </source>
</evidence>
<dbReference type="KEGG" id="lak:106168383"/>
<evidence type="ECO:0000256" key="2">
    <source>
        <dbReference type="ARBA" id="ARBA00023002"/>
    </source>
</evidence>